<organism evidence="1 2">
    <name type="scientific">Pyropia yezoensis</name>
    <name type="common">Susabi-nori</name>
    <name type="synonym">Porphyra yezoensis</name>
    <dbReference type="NCBI Taxonomy" id="2788"/>
    <lineage>
        <taxon>Eukaryota</taxon>
        <taxon>Rhodophyta</taxon>
        <taxon>Bangiophyceae</taxon>
        <taxon>Bangiales</taxon>
        <taxon>Bangiaceae</taxon>
        <taxon>Pyropia</taxon>
    </lineage>
</organism>
<protein>
    <submittedName>
        <fullName evidence="1">Uncharacterized protein</fullName>
    </submittedName>
</protein>
<evidence type="ECO:0000313" key="2">
    <source>
        <dbReference type="Proteomes" id="UP000798662"/>
    </source>
</evidence>
<proteinExistence type="predicted"/>
<dbReference type="EMBL" id="CM020618">
    <property type="protein sequence ID" value="KAK1861311.1"/>
    <property type="molecule type" value="Genomic_DNA"/>
</dbReference>
<comment type="caution">
    <text evidence="1">The sequence shown here is derived from an EMBL/GenBank/DDBJ whole genome shotgun (WGS) entry which is preliminary data.</text>
</comment>
<gene>
    <name evidence="1" type="ORF">I4F81_003895</name>
</gene>
<dbReference type="Proteomes" id="UP000798662">
    <property type="component" value="Chromosome 1"/>
</dbReference>
<evidence type="ECO:0000313" key="1">
    <source>
        <dbReference type="EMBL" id="KAK1861311.1"/>
    </source>
</evidence>
<accession>A0ACC3BUF0</accession>
<sequence length="1017" mass="107122">MRPAPLVEFRSSCGWLDPSEKWCITLSLTSRGPRVVRQYLSSPGLCRSGPVAAPTPMAVADEPWPSSRVRQAFLDFFAARGHKLVKSSPVVPHDDPTLLFANAGMNQFKPLFLGQADPNGPLANLERATNTQKCIRAGGKHNDLEDVGKDTYHHTFFEMLGSWSFGSYFKAEAIEMAYTLLTSEYSLPSEQLYASYFGGDAALGMPADTEARDLWLRHLPASRVLPFDAKDNFWEMGDVGPCGPCSELHFDRIGGRDAASLVNADDPAVIEIWNLVFIQYSREADGQLSALPAQHVDTGMGFERLTSILQNKSSNYDTDVFTPIFDAIRAGTTARPYAGLLGADDKDGVDMAYRVVADHVRTLSFAIADGAMPSSEGRGYVLRRILRRAVRYGSQFLGGGDGFFARLVPAVVDLMGTTFPELVAKRELVISVIADEESTFSSTLARGIERFNKTVADLKANGKAVVSGTEAFFLYDTMGFPVDLTARMAEEVGLTVDEAGYHAALEAARAVSRANHAARRAIGSDGAALVLEADQTSTLAGRGVVPTDDAAKFKIDSQPTAIVRAIYTANGFVEELSGPVGDAEATAAGVVLDATSFYAEAGGQVADSGVLSLPGGGDFDVLDVQVYAGFVLHVGRVAAGGTLNVGDTVTCGVDWARRRRIAPNHTMTHVLNHALWRVLGDGVAQKGSLVDEDKLRFDFSFNKKDLPLGDVAVVEERVNAAIAEAIPVYSEVAPLDTSRGIRALRAVFGETYPNLVRVVSVGKPVAELLDNPDDEANDGLSIEFCGGTHLANTSEAESFVIYETPSIAKGIRRVSALTGDPAVAAVAAADAMVARMDAARALTGDALVTELAAVQAALGTATLPLTARRTTVQAALERLLAVAKAAAKEAEKKAVDGAVAAGEAAASAARDAGRSYLVSRLDALGGDGKLVAKATLSVRACLPSGSVLLVSYDPKKGRVVVSAAGSALSAKEWVAAAVGAVGGKGGGKADSAQGQAKVSEAAEVDKVVAAAEAFAAQ</sequence>
<reference evidence="1" key="1">
    <citation type="submission" date="2019-11" db="EMBL/GenBank/DDBJ databases">
        <title>Nori genome reveals adaptations in red seaweeds to the harsh intertidal environment.</title>
        <authorList>
            <person name="Wang D."/>
            <person name="Mao Y."/>
        </authorList>
    </citation>
    <scope>NUCLEOTIDE SEQUENCE</scope>
    <source>
        <tissue evidence="1">Gametophyte</tissue>
    </source>
</reference>
<keyword evidence="2" id="KW-1185">Reference proteome</keyword>
<name>A0ACC3BUF0_PYRYE</name>